<dbReference type="RefSeq" id="WP_161902202.1">
    <property type="nucleotide sequence ID" value="NZ_MAEL01000040.1"/>
</dbReference>
<name>A0ABQ6YZV1_9ENTE</name>
<dbReference type="Proteomes" id="UP000782705">
    <property type="component" value="Unassembled WGS sequence"/>
</dbReference>
<evidence type="ECO:0000313" key="1">
    <source>
        <dbReference type="EMBL" id="KAF1303475.1"/>
    </source>
</evidence>
<protein>
    <recommendedName>
        <fullName evidence="3">DUF3284 domain-containing protein</fullName>
    </recommendedName>
</protein>
<organism evidence="1 2">
    <name type="scientific">Candidatus Enterococcus willemsii</name>
    <dbReference type="NCBI Taxonomy" id="1857215"/>
    <lineage>
        <taxon>Bacteria</taxon>
        <taxon>Bacillati</taxon>
        <taxon>Bacillota</taxon>
        <taxon>Bacilli</taxon>
        <taxon>Lactobacillales</taxon>
        <taxon>Enterococcaceae</taxon>
        <taxon>Enterococcus</taxon>
    </lineage>
</organism>
<evidence type="ECO:0008006" key="3">
    <source>
        <dbReference type="Google" id="ProtNLM"/>
    </source>
</evidence>
<sequence>MEIVKKMQVPASFFYKKIIDSVLYDIQDTTGRTLSESQLKNFEYVKQFNEKTRATIKIEDIKLNETYAYRTSTTRNEFVATYTIHPIDDTNCEITYSEQMKSHGTIQALNDMVTGLLLGFFKKKQFKRMLQMIESSYS</sequence>
<gene>
    <name evidence="1" type="ORF">BAU17_12255</name>
</gene>
<reference evidence="1 2" key="1">
    <citation type="submission" date="2016-06" db="EMBL/GenBank/DDBJ databases">
        <title>Four novel species of enterococci isolated from chicken manure.</title>
        <authorList>
            <person name="Van Tyne D."/>
        </authorList>
    </citation>
    <scope>NUCLEOTIDE SEQUENCE [LARGE SCALE GENOMIC DNA]</scope>
    <source>
        <strain evidence="1 2">CU12B</strain>
    </source>
</reference>
<comment type="caution">
    <text evidence="1">The sequence shown here is derived from an EMBL/GenBank/DDBJ whole genome shotgun (WGS) entry which is preliminary data.</text>
</comment>
<dbReference type="EMBL" id="MAEL01000040">
    <property type="protein sequence ID" value="KAF1303475.1"/>
    <property type="molecule type" value="Genomic_DNA"/>
</dbReference>
<dbReference type="InterPro" id="IPR021701">
    <property type="entry name" value="DUF3284"/>
</dbReference>
<dbReference type="Pfam" id="PF11687">
    <property type="entry name" value="DUF3284"/>
    <property type="match status" value="1"/>
</dbReference>
<evidence type="ECO:0000313" key="2">
    <source>
        <dbReference type="Proteomes" id="UP000782705"/>
    </source>
</evidence>
<accession>A0ABQ6YZV1</accession>
<proteinExistence type="predicted"/>
<keyword evidence="2" id="KW-1185">Reference proteome</keyword>